<organism evidence="3 4">
    <name type="scientific">Candidatus Chloroploca mongolica</name>
    <dbReference type="NCBI Taxonomy" id="2528176"/>
    <lineage>
        <taxon>Bacteria</taxon>
        <taxon>Bacillati</taxon>
        <taxon>Chloroflexota</taxon>
        <taxon>Chloroflexia</taxon>
        <taxon>Chloroflexales</taxon>
        <taxon>Chloroflexineae</taxon>
        <taxon>Oscillochloridaceae</taxon>
        <taxon>Candidatus Chloroploca</taxon>
    </lineage>
</organism>
<name>A0ABS4DER8_9CHLR</name>
<dbReference type="Gene3D" id="2.60.120.380">
    <property type="match status" value="5"/>
</dbReference>
<keyword evidence="4" id="KW-1185">Reference proteome</keyword>
<gene>
    <name evidence="3" type="ORF">EYB53_019610</name>
</gene>
<protein>
    <submittedName>
        <fullName evidence="3">Pre-peptidase C-terminal domain-containing protein</fullName>
    </submittedName>
</protein>
<dbReference type="InterPro" id="IPR011635">
    <property type="entry name" value="CARDB"/>
</dbReference>
<dbReference type="Gene3D" id="2.60.40.10">
    <property type="entry name" value="Immunoglobulins"/>
    <property type="match status" value="3"/>
</dbReference>
<proteinExistence type="predicted"/>
<dbReference type="Pfam" id="PF07705">
    <property type="entry name" value="CARDB"/>
    <property type="match status" value="1"/>
</dbReference>
<reference evidence="3 4" key="1">
    <citation type="submission" date="2021-03" db="EMBL/GenBank/DDBJ databases">
        <authorList>
            <person name="Grouzdev D.S."/>
        </authorList>
    </citation>
    <scope>NUCLEOTIDE SEQUENCE [LARGE SCALE GENOMIC DNA]</scope>
    <source>
        <strain evidence="3 4">M50-1</strain>
    </source>
</reference>
<dbReference type="Proteomes" id="UP001193081">
    <property type="component" value="Unassembled WGS sequence"/>
</dbReference>
<comment type="caution">
    <text evidence="3">The sequence shown here is derived from an EMBL/GenBank/DDBJ whole genome shotgun (WGS) entry which is preliminary data.</text>
</comment>
<evidence type="ECO:0000313" key="4">
    <source>
        <dbReference type="Proteomes" id="UP001193081"/>
    </source>
</evidence>
<dbReference type="InterPro" id="IPR013783">
    <property type="entry name" value="Ig-like_fold"/>
</dbReference>
<sequence>MKKFLRIWIALGTALIVGLALLPMALPGPVYANPIDEVEPNNTRTTAQQLGSIGLTSPVNAQIDAPGDQDYFAFTAVAGRTYTVEVFNVANVLGVDGRACDGYYSLSGLGMYLYDPSGNQLGRSCNAADVSSGNTHNRMTFTASVNGLFTVRVLANSTTVSGFYGLRVLPRYGQDGAMWDDTTFEPNNSWANAYALPAGYANALTSDIEVRNADYATYRPDSDWYRFEAVSGRSYVVELFDVTSSLGASGSFCDGYYTNAGVGLLAYDPQRTLVTRACTPNTGASSSGNAHHVLLINATTTGTYYVQVQPNNGNASGSYSIRLLPQHGQPDAAWDATTFEPNNARRNAYPLEPGYTKALTSTIEARNPAYATFQPDTDWYRFEAVNGRTYVIELFDVATGLGGSGTFCDGYYTRTGLSLVIYNAQGTSVAGQCEANDLDVSAGNVHQYAQVTATADGTYYIRVKPNNGTASGNYSLRVLPKYGEPGAAWDAATLEPNNSIWNSYLLNEGFTNAISSQIEGRGTSFSTFYTEQDWYRVEVAASQTYVVQLFDVAPALGGSGTSCDGYYTRSGTSVRVYRPNGTLFVGNCVATGPTGIGNVHHQFQFTAEQDGIYHLRVRPNGNNVAGTYSLRICANECRAPATPTPTPTETATPTETPTVTNTPTDTATPTPTHTPEPTATPTNTPEPTATPTNTPEPTATPTNTPEPTATSTHTPEPTATPTNTPEPTATPTNTPVPTATPTNTPVPTDLRIASLTPGEGVNDRATSVTVRGSGFSAPTALLRRGNASFALTDVSGAGATVFAATVPAGLPAGIYDLIVTNADGKASTLPNAFTVLERNPLIIQVLPSVGYNDQDVELTVLGLNFAEGVSLALGTTDLVTRRINGTTLQAVVPSQMPVGTYDLTATNPNNAQTATLRNAYTVLDADSNNDLVGYSHELWVNPVSPRAGSPADIGLLVHRLGGKTVLRDVIVEFRRDAVDGPVLGRSTVPFLDPPDSVESTVPLAVTFTQTGTFDLYAIIDPDDLIAEDTETNNVVSRTLTVLAPSPDRTVPVVQRIDVEGGNGATLREPRVRVEVEAIDPPPDASGVQALHVIEYVYNLGAGQWVPVVQSGWMPYSETPTGFNWTLLPVPGMHYLQVRAIDQAGNISIGRSQQLANYQPDTEQIGRRQTHVYRYLAEAGQQLTANLEVLSGDADLYVWSSRADQSARVSNLEGDANEQVIIPVSEIVPGVYQVEVYGFTAARYRLSVALAAPASTRLLMRTEGGLAESKPLPTAPVAPVTSLPDERSGNVPPPVVSATGNNVYLPLIRR</sequence>
<evidence type="ECO:0000259" key="2">
    <source>
        <dbReference type="Pfam" id="PF07705"/>
    </source>
</evidence>
<feature type="region of interest" description="Disordered" evidence="1">
    <location>
        <begin position="641"/>
        <end position="747"/>
    </location>
</feature>
<feature type="compositionally biased region" description="Low complexity" evidence="1">
    <location>
        <begin position="647"/>
        <end position="747"/>
    </location>
</feature>
<dbReference type="RefSeq" id="WP_135480167.1">
    <property type="nucleotide sequence ID" value="NZ_SIJK02000047.1"/>
</dbReference>
<accession>A0ABS4DER8</accession>
<feature type="domain" description="CARDB" evidence="2">
    <location>
        <begin position="978"/>
        <end position="1036"/>
    </location>
</feature>
<dbReference type="InterPro" id="IPR014756">
    <property type="entry name" value="Ig_E-set"/>
</dbReference>
<evidence type="ECO:0000313" key="3">
    <source>
        <dbReference type="EMBL" id="MBP1467933.1"/>
    </source>
</evidence>
<dbReference type="SUPFAM" id="SSF89260">
    <property type="entry name" value="Collagen-binding domain"/>
    <property type="match status" value="1"/>
</dbReference>
<dbReference type="SUPFAM" id="SSF81296">
    <property type="entry name" value="E set domains"/>
    <property type="match status" value="2"/>
</dbReference>
<dbReference type="EMBL" id="SIJK02000047">
    <property type="protein sequence ID" value="MBP1467933.1"/>
    <property type="molecule type" value="Genomic_DNA"/>
</dbReference>
<evidence type="ECO:0000256" key="1">
    <source>
        <dbReference type="SAM" id="MobiDB-lite"/>
    </source>
</evidence>